<dbReference type="PANTHER" id="PTHR32089:SF112">
    <property type="entry name" value="LYSOZYME-LIKE PROTEIN-RELATED"/>
    <property type="match status" value="1"/>
</dbReference>
<evidence type="ECO:0000256" key="4">
    <source>
        <dbReference type="ARBA" id="ARBA00029447"/>
    </source>
</evidence>
<dbReference type="RefSeq" id="WP_207211338.1">
    <property type="nucleotide sequence ID" value="NZ_UWOC01000018.1"/>
</dbReference>
<dbReference type="SUPFAM" id="SSF58104">
    <property type="entry name" value="Methyl-accepting chemotaxis protein (MCP) signaling domain"/>
    <property type="match status" value="1"/>
</dbReference>
<sequence length="687" mass="72126">MATIGAVTPRRTRRLSAAFANRSIGTKVAFGFFCMIAIMCAISAAAWVNFGAVSASFDRFAHAAAAGDITRDLDREFLAYRRAAREYWLFGQEADRTAAAEGGERIAALLARGLREIDDPTNLATFKGLAADIDNYRSSYESLFQVKQEQMTLTRGVLDPAFASLGTAVAQLQRWAVEKTGDIDVIMVAGRAQERLLSARLELGRLVGRFDRRAADLGRSALDVVASELAAIGGMNLSPDMRKTVEEAKATAAGLVTGYKRYVEISGTVDVLAATYLPSLSETIAASADAIKTSSIEDARTVETRTVAVIAETRQLVVWLGLGGLIVGLGLAWVIGRSISVPIRRIGAVLRQLAAGDKTVAVPFTERRDEVGDNARAASAFKENLLRLETLEIEQRAAEERATRERQETVRRLAGDFEAAVGEIVDTVSSTAAELEEAARTLTRTAETTQELSSTVASASELASGNVQSVASATDQMTASVQEISRQVQESSRIAGEAVRQAEKTDGRIGALSQAAQRIGDVVALITAIAGQTNLLALNATIEAARAGEAGKGFAVVAQEVKALAAQTGKATGEIAAQIAGMQQATQDSVSAIKEIGGTIGRIAEIASSIAAAIEEQGAATAEIARNVQQAAHGTEQVAANIVDVNRGAGETGTASSQVLSSAQSLAGESARLKGEVGKFLATVRAA</sequence>
<feature type="domain" description="HBM" evidence="10">
    <location>
        <begin position="62"/>
        <end position="303"/>
    </location>
</feature>
<dbReference type="PROSITE" id="PS50885">
    <property type="entry name" value="HAMP"/>
    <property type="match status" value="1"/>
</dbReference>
<dbReference type="SMART" id="SM00283">
    <property type="entry name" value="MA"/>
    <property type="match status" value="1"/>
</dbReference>
<keyword evidence="2" id="KW-1003">Cell membrane</keyword>
<dbReference type="Gene3D" id="1.10.287.950">
    <property type="entry name" value="Methyl-accepting chemotaxis protein"/>
    <property type="match status" value="1"/>
</dbReference>
<accession>A0A3S4DCZ2</accession>
<evidence type="ECO:0000256" key="2">
    <source>
        <dbReference type="ARBA" id="ARBA00022519"/>
    </source>
</evidence>
<dbReference type="SMART" id="SM00304">
    <property type="entry name" value="HAMP"/>
    <property type="match status" value="1"/>
</dbReference>
<dbReference type="PROSITE" id="PS50111">
    <property type="entry name" value="CHEMOTAXIS_TRANSDUC_2"/>
    <property type="match status" value="1"/>
</dbReference>
<evidence type="ECO:0000313" key="12">
    <source>
        <dbReference type="Proteomes" id="UP000289200"/>
    </source>
</evidence>
<feature type="transmembrane region" description="Helical" evidence="6">
    <location>
        <begin position="28"/>
        <end position="50"/>
    </location>
</feature>
<evidence type="ECO:0000313" key="11">
    <source>
        <dbReference type="EMBL" id="VCU07210.1"/>
    </source>
</evidence>
<gene>
    <name evidence="11" type="primary">mcpQ_2</name>
    <name evidence="11" type="ORF">RHODGE_RHODGE_00316</name>
</gene>
<evidence type="ECO:0000259" key="9">
    <source>
        <dbReference type="PROSITE" id="PS50885"/>
    </source>
</evidence>
<comment type="similarity">
    <text evidence="4">Belongs to the methyl-accepting chemotaxis (MCP) protein family.</text>
</comment>
<keyword evidence="2" id="KW-0997">Cell inner membrane</keyword>
<dbReference type="SMART" id="SM01358">
    <property type="entry name" value="HBM"/>
    <property type="match status" value="1"/>
</dbReference>
<evidence type="ECO:0000256" key="6">
    <source>
        <dbReference type="SAM" id="Phobius"/>
    </source>
</evidence>
<evidence type="ECO:0000256" key="1">
    <source>
        <dbReference type="ARBA" id="ARBA00004429"/>
    </source>
</evidence>
<feature type="domain" description="HAMP" evidence="9">
    <location>
        <begin position="337"/>
        <end position="390"/>
    </location>
</feature>
<keyword evidence="6" id="KW-0472">Membrane</keyword>
<name>A0A3S4DCZ2_9BRAD</name>
<evidence type="ECO:0000259" key="8">
    <source>
        <dbReference type="PROSITE" id="PS50192"/>
    </source>
</evidence>
<comment type="caution">
    <text evidence="11">The sequence shown here is derived from an EMBL/GenBank/DDBJ whole genome shotgun (WGS) entry which is preliminary data.</text>
</comment>
<dbReference type="InterPro" id="IPR003660">
    <property type="entry name" value="HAMP_dom"/>
</dbReference>
<dbReference type="PANTHER" id="PTHR32089">
    <property type="entry name" value="METHYL-ACCEPTING CHEMOTAXIS PROTEIN MCPB"/>
    <property type="match status" value="1"/>
</dbReference>
<dbReference type="GO" id="GO:0005886">
    <property type="term" value="C:plasma membrane"/>
    <property type="evidence" value="ECO:0007669"/>
    <property type="project" value="UniProtKB-SubCell"/>
</dbReference>
<feature type="domain" description="Methyl-accepting transducer" evidence="7">
    <location>
        <begin position="406"/>
        <end position="667"/>
    </location>
</feature>
<keyword evidence="3 5" id="KW-0807">Transducer</keyword>
<feature type="domain" description="T-SNARE coiled-coil homology" evidence="8">
    <location>
        <begin position="583"/>
        <end position="645"/>
    </location>
</feature>
<feature type="transmembrane region" description="Helical" evidence="6">
    <location>
        <begin position="316"/>
        <end position="335"/>
    </location>
</feature>
<reference evidence="12" key="1">
    <citation type="submission" date="2018-10" db="EMBL/GenBank/DDBJ databases">
        <authorList>
            <person name="Peiro R."/>
            <person name="Begona"/>
            <person name="Cbmso G."/>
            <person name="Lopez M."/>
            <person name="Gonzalez S."/>
            <person name="Sacristan E."/>
            <person name="Castillo E."/>
        </authorList>
    </citation>
    <scope>NUCLEOTIDE SEQUENCE [LARGE SCALE GENOMIC DNA]</scope>
</reference>
<dbReference type="CDD" id="cd06225">
    <property type="entry name" value="HAMP"/>
    <property type="match status" value="1"/>
</dbReference>
<dbReference type="GO" id="GO:0006935">
    <property type="term" value="P:chemotaxis"/>
    <property type="evidence" value="ECO:0007669"/>
    <property type="project" value="InterPro"/>
</dbReference>
<dbReference type="AlphaFoldDB" id="A0A3S4DCZ2"/>
<evidence type="ECO:0000256" key="5">
    <source>
        <dbReference type="PROSITE-ProRule" id="PRU00284"/>
    </source>
</evidence>
<dbReference type="Gene3D" id="6.10.340.10">
    <property type="match status" value="1"/>
</dbReference>
<dbReference type="PROSITE" id="PS50192">
    <property type="entry name" value="T_SNARE"/>
    <property type="match status" value="1"/>
</dbReference>
<dbReference type="EMBL" id="UWOC01000018">
    <property type="protein sequence ID" value="VCU07210.1"/>
    <property type="molecule type" value="Genomic_DNA"/>
</dbReference>
<dbReference type="GO" id="GO:0007165">
    <property type="term" value="P:signal transduction"/>
    <property type="evidence" value="ECO:0007669"/>
    <property type="project" value="UniProtKB-KW"/>
</dbReference>
<dbReference type="InterPro" id="IPR000727">
    <property type="entry name" value="T_SNARE_dom"/>
</dbReference>
<dbReference type="InterPro" id="IPR004089">
    <property type="entry name" value="MCPsignal_dom"/>
</dbReference>
<organism evidence="11 12">
    <name type="scientific">Rhodoplanes serenus</name>
    <dbReference type="NCBI Taxonomy" id="200615"/>
    <lineage>
        <taxon>Bacteria</taxon>
        <taxon>Pseudomonadati</taxon>
        <taxon>Pseudomonadota</taxon>
        <taxon>Alphaproteobacteria</taxon>
        <taxon>Hyphomicrobiales</taxon>
        <taxon>Nitrobacteraceae</taxon>
        <taxon>Rhodoplanes</taxon>
    </lineage>
</organism>
<comment type="subcellular location">
    <subcellularLocation>
        <location evidence="1">Cell inner membrane</location>
        <topology evidence="1">Multi-pass membrane protein</topology>
    </subcellularLocation>
</comment>
<evidence type="ECO:0000259" key="10">
    <source>
        <dbReference type="PROSITE" id="PS51753"/>
    </source>
</evidence>
<dbReference type="InterPro" id="IPR004090">
    <property type="entry name" value="Chemotax_Me-accpt_rcpt"/>
</dbReference>
<keyword evidence="6" id="KW-1133">Transmembrane helix</keyword>
<dbReference type="GO" id="GO:0004888">
    <property type="term" value="F:transmembrane signaling receptor activity"/>
    <property type="evidence" value="ECO:0007669"/>
    <property type="project" value="InterPro"/>
</dbReference>
<keyword evidence="6" id="KW-0812">Transmembrane</keyword>
<proteinExistence type="inferred from homology"/>
<dbReference type="Pfam" id="PF00015">
    <property type="entry name" value="MCPsignal"/>
    <property type="match status" value="1"/>
</dbReference>
<dbReference type="Pfam" id="PF00672">
    <property type="entry name" value="HAMP"/>
    <property type="match status" value="1"/>
</dbReference>
<protein>
    <submittedName>
        <fullName evidence="11">Methyl-accepting chemotaxis protein McpQ</fullName>
    </submittedName>
</protein>
<dbReference type="Proteomes" id="UP000289200">
    <property type="component" value="Unassembled WGS sequence"/>
</dbReference>
<keyword evidence="12" id="KW-1185">Reference proteome</keyword>
<dbReference type="PRINTS" id="PR00260">
    <property type="entry name" value="CHEMTRNSDUCR"/>
</dbReference>
<evidence type="ECO:0000259" key="7">
    <source>
        <dbReference type="PROSITE" id="PS50111"/>
    </source>
</evidence>
<evidence type="ECO:0000256" key="3">
    <source>
        <dbReference type="ARBA" id="ARBA00023224"/>
    </source>
</evidence>
<dbReference type="PROSITE" id="PS51753">
    <property type="entry name" value="HBM"/>
    <property type="match status" value="1"/>
</dbReference>
<dbReference type="InterPro" id="IPR032255">
    <property type="entry name" value="HBM"/>
</dbReference>